<keyword evidence="3" id="KW-1133">Transmembrane helix</keyword>
<dbReference type="PANTHER" id="PTHR45138:SF9">
    <property type="entry name" value="DIGUANYLATE CYCLASE DGCM-RELATED"/>
    <property type="match status" value="1"/>
</dbReference>
<proteinExistence type="predicted"/>
<dbReference type="InterPro" id="IPR000160">
    <property type="entry name" value="GGDEF_dom"/>
</dbReference>
<feature type="transmembrane region" description="Helical" evidence="3">
    <location>
        <begin position="39"/>
        <end position="59"/>
    </location>
</feature>
<comment type="caution">
    <text evidence="5">The sequence shown here is derived from an EMBL/GenBank/DDBJ whole genome shotgun (WGS) entry which is preliminary data.</text>
</comment>
<dbReference type="GO" id="GO:0052621">
    <property type="term" value="F:diguanylate cyclase activity"/>
    <property type="evidence" value="ECO:0007669"/>
    <property type="project" value="UniProtKB-EC"/>
</dbReference>
<dbReference type="PROSITE" id="PS50887">
    <property type="entry name" value="GGDEF"/>
    <property type="match status" value="1"/>
</dbReference>
<dbReference type="RefSeq" id="WP_171138111.1">
    <property type="nucleotide sequence ID" value="NZ_AP024894.1"/>
</dbReference>
<dbReference type="SUPFAM" id="SSF55073">
    <property type="entry name" value="Nucleotide cyclase"/>
    <property type="match status" value="1"/>
</dbReference>
<protein>
    <recommendedName>
        <fullName evidence="1">diguanylate cyclase</fullName>
        <ecNumber evidence="1">2.7.7.65</ecNumber>
    </recommendedName>
</protein>
<keyword evidence="6" id="KW-1185">Reference proteome</keyword>
<dbReference type="EMBL" id="JAWRCN010000002">
    <property type="protein sequence ID" value="MDW6019021.1"/>
    <property type="molecule type" value="Genomic_DNA"/>
</dbReference>
<sequence length="413" mass="46474">MSSSLVTSPWFRFTFPLMLLAAIWYGMNNVIVLTRANSGLAGGLPYALFLSSIAIAFIFKQSRMAMVACTMLISYWVIQYRLQSPLYTGSTLLELSILSFVLPVACLLSYAFKNGDLLSRAFFVYLILLACFGLWAYVTVDYYVSGGYGSLKDTFLFSVPEISKLPFILVLYLLAMVGITGIFVLTKNRIMDVFIYTAILMSSTTFIFFQLQFVSSTMFSLSGALMMLYLISASHEMAFNDQLTQLPGRHALEIDLRSPGRKFAIAMVDIDHFKSFNDSYGHDTGDDVLKLVASRIRLVKGKAKIYRYGGEEFTILFKGKTAEQAKEYLEQIRQDIEQYDLVIRDSDSRPKDDKYGATKRSDNRSQSVNITISVGVCDSSLEKRAKEAIKRADEALYQAKKAGRNRIKIASYS</sequence>
<dbReference type="PANTHER" id="PTHR45138">
    <property type="entry name" value="REGULATORY COMPONENTS OF SENSORY TRANSDUCTION SYSTEM"/>
    <property type="match status" value="1"/>
</dbReference>
<keyword evidence="3" id="KW-0472">Membrane</keyword>
<keyword evidence="5" id="KW-0548">Nucleotidyltransferase</keyword>
<evidence type="ECO:0000313" key="6">
    <source>
        <dbReference type="Proteomes" id="UP001272325"/>
    </source>
</evidence>
<dbReference type="InterPro" id="IPR050469">
    <property type="entry name" value="Diguanylate_Cyclase"/>
</dbReference>
<name>A0ABU4IKC4_9VIBR</name>
<keyword evidence="5" id="KW-0808">Transferase</keyword>
<accession>A0ABU4IKC4</accession>
<feature type="transmembrane region" description="Helical" evidence="3">
    <location>
        <begin position="193"/>
        <end position="213"/>
    </location>
</feature>
<reference evidence="5 6" key="1">
    <citation type="submission" date="2023-11" db="EMBL/GenBank/DDBJ databases">
        <title>Plant-associative lifestyle of Vibrio porteresiae and its evolutionary dynamics.</title>
        <authorList>
            <person name="Rameshkumar N."/>
            <person name="Kirti K."/>
        </authorList>
    </citation>
    <scope>NUCLEOTIDE SEQUENCE [LARGE SCALE GENOMIC DNA]</scope>
    <source>
        <strain evidence="5 6">MSSRF60</strain>
    </source>
</reference>
<evidence type="ECO:0000313" key="5">
    <source>
        <dbReference type="EMBL" id="MDW6019021.1"/>
    </source>
</evidence>
<feature type="transmembrane region" description="Helical" evidence="3">
    <location>
        <begin position="165"/>
        <end position="186"/>
    </location>
</feature>
<comment type="catalytic activity">
    <reaction evidence="2">
        <text>2 GTP = 3',3'-c-di-GMP + 2 diphosphate</text>
        <dbReference type="Rhea" id="RHEA:24898"/>
        <dbReference type="ChEBI" id="CHEBI:33019"/>
        <dbReference type="ChEBI" id="CHEBI:37565"/>
        <dbReference type="ChEBI" id="CHEBI:58805"/>
        <dbReference type="EC" id="2.7.7.65"/>
    </reaction>
</comment>
<feature type="transmembrane region" description="Helical" evidence="3">
    <location>
        <begin position="122"/>
        <end position="145"/>
    </location>
</feature>
<dbReference type="InterPro" id="IPR043128">
    <property type="entry name" value="Rev_trsase/Diguanyl_cyclase"/>
</dbReference>
<evidence type="ECO:0000256" key="3">
    <source>
        <dbReference type="SAM" id="Phobius"/>
    </source>
</evidence>
<feature type="transmembrane region" description="Helical" evidence="3">
    <location>
        <begin position="88"/>
        <end position="110"/>
    </location>
</feature>
<dbReference type="InterPro" id="IPR029787">
    <property type="entry name" value="Nucleotide_cyclase"/>
</dbReference>
<evidence type="ECO:0000256" key="1">
    <source>
        <dbReference type="ARBA" id="ARBA00012528"/>
    </source>
</evidence>
<evidence type="ECO:0000259" key="4">
    <source>
        <dbReference type="PROSITE" id="PS50887"/>
    </source>
</evidence>
<feature type="transmembrane region" description="Helical" evidence="3">
    <location>
        <begin position="9"/>
        <end position="27"/>
    </location>
</feature>
<dbReference type="EC" id="2.7.7.65" evidence="1"/>
<feature type="domain" description="GGDEF" evidence="4">
    <location>
        <begin position="261"/>
        <end position="412"/>
    </location>
</feature>
<gene>
    <name evidence="5" type="ORF">SBW85_15080</name>
</gene>
<dbReference type="Gene3D" id="3.30.70.270">
    <property type="match status" value="1"/>
</dbReference>
<evidence type="ECO:0000256" key="2">
    <source>
        <dbReference type="ARBA" id="ARBA00034247"/>
    </source>
</evidence>
<dbReference type="Proteomes" id="UP001272325">
    <property type="component" value="Unassembled WGS sequence"/>
</dbReference>
<dbReference type="CDD" id="cd01949">
    <property type="entry name" value="GGDEF"/>
    <property type="match status" value="1"/>
</dbReference>
<dbReference type="NCBIfam" id="TIGR00254">
    <property type="entry name" value="GGDEF"/>
    <property type="match status" value="1"/>
</dbReference>
<keyword evidence="3" id="KW-0812">Transmembrane</keyword>
<dbReference type="SMART" id="SM00267">
    <property type="entry name" value="GGDEF"/>
    <property type="match status" value="1"/>
</dbReference>
<dbReference type="Pfam" id="PF00990">
    <property type="entry name" value="GGDEF"/>
    <property type="match status" value="2"/>
</dbReference>
<organism evidence="5 6">
    <name type="scientific">Vibrio plantisponsor</name>
    <dbReference type="NCBI Taxonomy" id="664643"/>
    <lineage>
        <taxon>Bacteria</taxon>
        <taxon>Pseudomonadati</taxon>
        <taxon>Pseudomonadota</taxon>
        <taxon>Gammaproteobacteria</taxon>
        <taxon>Vibrionales</taxon>
        <taxon>Vibrionaceae</taxon>
        <taxon>Vibrio</taxon>
    </lineage>
</organism>